<keyword evidence="3 6" id="KW-0378">Hydrolase</keyword>
<dbReference type="InterPro" id="IPR022398">
    <property type="entry name" value="Peptidase_S8_His-AS"/>
</dbReference>
<sequence>MSHPRPLGSRRPAPASGVPRRSFSARHAFAGASLVLALALTGSLGSLSIAGAASAAAQNGTDGRANRVVDTHQVTLITGEKVLLTEHADGLQTASVAPDGTRDTQESYTTLRAGDDLYLIPDSAQPYLAQDSLDLELFNLSHLVDYGYDDQGRATLPLIVTYSENVARALDRPAPQGSVKARKLPSVDAVALRESKDKASTFWEALDDDRAKAPQPRLAGGIEKIWLDRPMHASLDQSVKQIGAPTAWAAGFDGAGVKVAVLDSGVDPTHPDLTGVVKESRNFTTDADAVDHHGHGTHVASTIAGSGAASGGKYKGVAPKADLYIGKVLDGAGSGSESSVIAGMEWAANTVDADVINMSLGSSSPSDGTDPISQAVNRLTKSSGALFVIAAGNSGPGKSTVGAPGAADAALTVGNVTKQEALAPTSSRGPRLNDFAVKPEITGPGTAIVAARAAGTTMGSPVDATYTSASGTSMASPHVAGAAALLAQKHPEWTPGRLKQVLVGTAKSGIFTAYQQGGGRVNVPKALDATVYADPAVVSLGRHERDGQPVTRPLEYVNPTDAEVTVALNMVAFGESAPPEGMFTLGATNLTVRAHGRGSVDFTYDPRLGTIGDYTAIINATSSDGTAFHTTVGATKDIPMVDVTLTGIDRHGKLGPTEWVAFDLDNRKLRQFFSSTTPTTVQLPLGRYSVMAYIRTTDPASGVLTDYTLGGNPELVLEGPESVTVDARDAKKVQISTPEESVVTVSKLGYRQQIPGLGGLDALKTAGSNLDGVYVVPTEPTSVSDFEFDYQERSSSPTIKAAYADGTGAIPLRPVTYALSLYGNKTLQAVDAGLARPAELEGRDLSGKLAVITHDPSVRTMDQLAAIATTGAEAAVLVNDRPGPFSTIVPRVLRTKIPAWSLTQDAGQQLLARIHHGRTNVSLRGIGKKPQVYNVALMVPDTIPADPTDAVTSANSATTHADYRGPAGTYIGDSEAAVRPGEVSLFNFIDYFDAPSSRTEWYSTGNKWPTSDQMRWWHTVNADDADISRTIMGAITGYAPGSTRDETWLGAAITAGGPQGGGAMRERDALIFGLPEWVDSGGHYGWSGNTTDHATARLFREGELVREIPCPACRNVIAVGADNATYRLTLETQRPDWMPLSTRTSTEWTFQSARSTADSEQLAMLWPRYELKLDDQNRMSARGTRTFDLSILTASGEVSSLEELKVWASGDDGGTWSSAETKRKSDGSYTVTVRAVGSGYVSLRVSARDGHGSAVTQTLIRAYEVH</sequence>
<dbReference type="PROSITE" id="PS00138">
    <property type="entry name" value="SUBTILASE_SER"/>
    <property type="match status" value="1"/>
</dbReference>
<keyword evidence="10" id="KW-1185">Reference proteome</keyword>
<proteinExistence type="inferred from homology"/>
<dbReference type="InterPro" id="IPR036852">
    <property type="entry name" value="Peptidase_S8/S53_dom_sf"/>
</dbReference>
<feature type="domain" description="Peptidase S8/S53" evidence="8">
    <location>
        <begin position="254"/>
        <end position="508"/>
    </location>
</feature>
<keyword evidence="4 6" id="KW-0720">Serine protease</keyword>
<dbReference type="GO" id="GO:0004252">
    <property type="term" value="F:serine-type endopeptidase activity"/>
    <property type="evidence" value="ECO:0007669"/>
    <property type="project" value="UniProtKB-UniRule"/>
</dbReference>
<dbReference type="SUPFAM" id="SSF52743">
    <property type="entry name" value="Subtilisin-like"/>
    <property type="match status" value="1"/>
</dbReference>
<dbReference type="CDD" id="cd07487">
    <property type="entry name" value="Peptidases_S8_1"/>
    <property type="match status" value="1"/>
</dbReference>
<dbReference type="PANTHER" id="PTHR43806:SF65">
    <property type="entry name" value="SERINE PROTEASE APRX"/>
    <property type="match status" value="1"/>
</dbReference>
<dbReference type="PROSITE" id="PS00137">
    <property type="entry name" value="SUBTILASE_HIS"/>
    <property type="match status" value="1"/>
</dbReference>
<feature type="active site" description="Charge relay system" evidence="5 6">
    <location>
        <position position="295"/>
    </location>
</feature>
<evidence type="ECO:0000256" key="4">
    <source>
        <dbReference type="ARBA" id="ARBA00022825"/>
    </source>
</evidence>
<keyword evidence="2 6" id="KW-0645">Protease</keyword>
<dbReference type="InterPro" id="IPR023827">
    <property type="entry name" value="Peptidase_S8_Asp-AS"/>
</dbReference>
<dbReference type="PROSITE" id="PS51892">
    <property type="entry name" value="SUBTILASE"/>
    <property type="match status" value="1"/>
</dbReference>
<dbReference type="InterPro" id="IPR000209">
    <property type="entry name" value="Peptidase_S8/S53_dom"/>
</dbReference>
<dbReference type="GO" id="GO:0006508">
    <property type="term" value="P:proteolysis"/>
    <property type="evidence" value="ECO:0007669"/>
    <property type="project" value="UniProtKB-KW"/>
</dbReference>
<dbReference type="SUPFAM" id="SSF52025">
    <property type="entry name" value="PA domain"/>
    <property type="match status" value="1"/>
</dbReference>
<evidence type="ECO:0000256" key="7">
    <source>
        <dbReference type="RuleBase" id="RU003355"/>
    </source>
</evidence>
<dbReference type="AlphaFoldDB" id="A0A1C4WFE9"/>
<evidence type="ECO:0000313" key="10">
    <source>
        <dbReference type="Proteomes" id="UP000198242"/>
    </source>
</evidence>
<protein>
    <submittedName>
        <fullName evidence="9">Serine protease, subtilisin family</fullName>
    </submittedName>
</protein>
<evidence type="ECO:0000256" key="1">
    <source>
        <dbReference type="ARBA" id="ARBA00011073"/>
    </source>
</evidence>
<dbReference type="Proteomes" id="UP000198242">
    <property type="component" value="Chromosome I"/>
</dbReference>
<name>A0A1C4WFE9_MICVI</name>
<evidence type="ECO:0000256" key="3">
    <source>
        <dbReference type="ARBA" id="ARBA00022801"/>
    </source>
</evidence>
<dbReference type="Gene3D" id="3.40.50.200">
    <property type="entry name" value="Peptidase S8/S53 domain"/>
    <property type="match status" value="1"/>
</dbReference>
<evidence type="ECO:0000313" key="9">
    <source>
        <dbReference type="EMBL" id="SCE94914.1"/>
    </source>
</evidence>
<dbReference type="InterPro" id="IPR046450">
    <property type="entry name" value="PA_dom_sf"/>
</dbReference>
<reference evidence="10" key="1">
    <citation type="submission" date="2016-06" db="EMBL/GenBank/DDBJ databases">
        <authorList>
            <person name="Varghese N."/>
            <person name="Submissions Spin"/>
        </authorList>
    </citation>
    <scope>NUCLEOTIDE SEQUENCE [LARGE SCALE GENOMIC DNA]</scope>
    <source>
        <strain evidence="10">DSM 43909</strain>
    </source>
</reference>
<evidence type="ECO:0000259" key="8">
    <source>
        <dbReference type="Pfam" id="PF00082"/>
    </source>
</evidence>
<dbReference type="RefSeq" id="WP_089006298.1">
    <property type="nucleotide sequence ID" value="NZ_LT607411.1"/>
</dbReference>
<feature type="active site" description="Charge relay system" evidence="5 6">
    <location>
        <position position="473"/>
    </location>
</feature>
<gene>
    <name evidence="9" type="ORF">GA0074695_2380</name>
</gene>
<comment type="similarity">
    <text evidence="1 6 7">Belongs to the peptidase S8 family.</text>
</comment>
<dbReference type="OrthoDB" id="5167143at2"/>
<organism evidence="9 10">
    <name type="scientific">Micromonospora viridifaciens</name>
    <dbReference type="NCBI Taxonomy" id="1881"/>
    <lineage>
        <taxon>Bacteria</taxon>
        <taxon>Bacillati</taxon>
        <taxon>Actinomycetota</taxon>
        <taxon>Actinomycetes</taxon>
        <taxon>Micromonosporales</taxon>
        <taxon>Micromonosporaceae</taxon>
        <taxon>Micromonospora</taxon>
    </lineage>
</organism>
<dbReference type="PROSITE" id="PS00136">
    <property type="entry name" value="SUBTILASE_ASP"/>
    <property type="match status" value="1"/>
</dbReference>
<dbReference type="InterPro" id="IPR050131">
    <property type="entry name" value="Peptidase_S8_subtilisin-like"/>
</dbReference>
<evidence type="ECO:0000256" key="2">
    <source>
        <dbReference type="ARBA" id="ARBA00022670"/>
    </source>
</evidence>
<feature type="active site" description="Charge relay system" evidence="5 6">
    <location>
        <position position="263"/>
    </location>
</feature>
<evidence type="ECO:0000256" key="5">
    <source>
        <dbReference type="PIRSR" id="PIRSR615500-1"/>
    </source>
</evidence>
<dbReference type="InterPro" id="IPR015500">
    <property type="entry name" value="Peptidase_S8_subtilisin-rel"/>
</dbReference>
<dbReference type="Gene3D" id="3.50.30.30">
    <property type="match status" value="1"/>
</dbReference>
<dbReference type="PANTHER" id="PTHR43806">
    <property type="entry name" value="PEPTIDASE S8"/>
    <property type="match status" value="1"/>
</dbReference>
<accession>A0A1C4WFE9</accession>
<dbReference type="PRINTS" id="PR00723">
    <property type="entry name" value="SUBTILISIN"/>
</dbReference>
<dbReference type="Pfam" id="PF00082">
    <property type="entry name" value="Peptidase_S8"/>
    <property type="match status" value="1"/>
</dbReference>
<dbReference type="InterPro" id="IPR023828">
    <property type="entry name" value="Peptidase_S8_Ser-AS"/>
</dbReference>
<dbReference type="EMBL" id="LT607411">
    <property type="protein sequence ID" value="SCE94914.1"/>
    <property type="molecule type" value="Genomic_DNA"/>
</dbReference>
<evidence type="ECO:0000256" key="6">
    <source>
        <dbReference type="PROSITE-ProRule" id="PRU01240"/>
    </source>
</evidence>